<comment type="caution">
    <text evidence="10">The sequence shown here is derived from an EMBL/GenBank/DDBJ whole genome shotgun (WGS) entry which is preliminary data.</text>
</comment>
<feature type="binding site" evidence="8">
    <location>
        <begin position="176"/>
        <end position="177"/>
    </location>
    <ligand>
        <name>ATP</name>
        <dbReference type="ChEBI" id="CHEBI:30616"/>
    </ligand>
</feature>
<dbReference type="InterPro" id="IPR001048">
    <property type="entry name" value="Asp/Glu/Uridylate_kinase"/>
</dbReference>
<dbReference type="SUPFAM" id="SSF53633">
    <property type="entry name" value="Carbamate kinase-like"/>
    <property type="match status" value="1"/>
</dbReference>
<feature type="binding site" evidence="8">
    <location>
        <position position="156"/>
    </location>
    <ligand>
        <name>substrate</name>
    </ligand>
</feature>
<dbReference type="Pfam" id="PF01472">
    <property type="entry name" value="PUA"/>
    <property type="match status" value="1"/>
</dbReference>
<feature type="domain" description="PUA" evidence="9">
    <location>
        <begin position="280"/>
        <end position="359"/>
    </location>
</feature>
<dbReference type="InterPro" id="IPR041739">
    <property type="entry name" value="G5K_ProB"/>
</dbReference>
<dbReference type="InterPro" id="IPR036974">
    <property type="entry name" value="PUA_sf"/>
</dbReference>
<evidence type="ECO:0000259" key="9">
    <source>
        <dbReference type="SMART" id="SM00359"/>
    </source>
</evidence>
<dbReference type="Gene3D" id="3.40.1160.10">
    <property type="entry name" value="Acetylglutamate kinase-like"/>
    <property type="match status" value="1"/>
</dbReference>
<name>A0ABP6QH91_9ACTN</name>
<evidence type="ECO:0000256" key="2">
    <source>
        <dbReference type="ARBA" id="ARBA00022605"/>
    </source>
</evidence>
<feature type="binding site" evidence="8">
    <location>
        <position position="57"/>
    </location>
    <ligand>
        <name>substrate</name>
    </ligand>
</feature>
<keyword evidence="1 8" id="KW-0963">Cytoplasm</keyword>
<comment type="function">
    <text evidence="8">Catalyzes the transfer of a phosphate group to glutamate to form L-glutamate 5-phosphate.</text>
</comment>
<feature type="binding site" evidence="8">
    <location>
        <position position="144"/>
    </location>
    <ligand>
        <name>substrate</name>
    </ligand>
</feature>
<dbReference type="SMART" id="SM00359">
    <property type="entry name" value="PUA"/>
    <property type="match status" value="1"/>
</dbReference>
<feature type="binding site" evidence="8">
    <location>
        <begin position="217"/>
        <end position="223"/>
    </location>
    <ligand>
        <name>ATP</name>
        <dbReference type="ChEBI" id="CHEBI:30616"/>
    </ligand>
</feature>
<keyword evidence="6 8" id="KW-0418">Kinase</keyword>
<dbReference type="NCBIfam" id="TIGR01027">
    <property type="entry name" value="proB"/>
    <property type="match status" value="1"/>
</dbReference>
<evidence type="ECO:0000256" key="7">
    <source>
        <dbReference type="ARBA" id="ARBA00022840"/>
    </source>
</evidence>
<evidence type="ECO:0000256" key="8">
    <source>
        <dbReference type="HAMAP-Rule" id="MF_00456"/>
    </source>
</evidence>
<comment type="similarity">
    <text evidence="8">Belongs to the glutamate 5-kinase family.</text>
</comment>
<dbReference type="InterPro" id="IPR002478">
    <property type="entry name" value="PUA"/>
</dbReference>
<dbReference type="PROSITE" id="PS50890">
    <property type="entry name" value="PUA"/>
    <property type="match status" value="1"/>
</dbReference>
<evidence type="ECO:0000256" key="3">
    <source>
        <dbReference type="ARBA" id="ARBA00022650"/>
    </source>
</evidence>
<evidence type="ECO:0000256" key="6">
    <source>
        <dbReference type="ARBA" id="ARBA00022777"/>
    </source>
</evidence>
<dbReference type="EMBL" id="BAAAUV010000019">
    <property type="protein sequence ID" value="GAA3229045.1"/>
    <property type="molecule type" value="Genomic_DNA"/>
</dbReference>
<keyword evidence="11" id="KW-1185">Reference proteome</keyword>
<dbReference type="InterPro" id="IPR005715">
    <property type="entry name" value="Glu_5kinase/COase_Synthase"/>
</dbReference>
<keyword evidence="4 8" id="KW-0808">Transferase</keyword>
<keyword evidence="3 8" id="KW-0641">Proline biosynthesis</keyword>
<evidence type="ECO:0000313" key="10">
    <source>
        <dbReference type="EMBL" id="GAA3229045.1"/>
    </source>
</evidence>
<feature type="binding site" evidence="8">
    <location>
        <position position="17"/>
    </location>
    <ligand>
        <name>ATP</name>
        <dbReference type="ChEBI" id="CHEBI:30616"/>
    </ligand>
</feature>
<keyword evidence="5 8" id="KW-0547">Nucleotide-binding</keyword>
<evidence type="ECO:0000256" key="5">
    <source>
        <dbReference type="ARBA" id="ARBA00022741"/>
    </source>
</evidence>
<dbReference type="CDD" id="cd04242">
    <property type="entry name" value="AAK_G5K_ProB"/>
    <property type="match status" value="1"/>
</dbReference>
<dbReference type="InterPro" id="IPR036393">
    <property type="entry name" value="AceGlu_kinase-like_sf"/>
</dbReference>
<evidence type="ECO:0000313" key="11">
    <source>
        <dbReference type="Proteomes" id="UP001501237"/>
    </source>
</evidence>
<dbReference type="HAMAP" id="MF_00456">
    <property type="entry name" value="ProB"/>
    <property type="match status" value="1"/>
</dbReference>
<dbReference type="CDD" id="cd21157">
    <property type="entry name" value="PUA_G5K"/>
    <property type="match status" value="1"/>
</dbReference>
<dbReference type="InterPro" id="IPR011529">
    <property type="entry name" value="Glu_5kinase"/>
</dbReference>
<dbReference type="InterPro" id="IPR015947">
    <property type="entry name" value="PUA-like_sf"/>
</dbReference>
<dbReference type="Proteomes" id="UP001501237">
    <property type="component" value="Unassembled WGS sequence"/>
</dbReference>
<accession>A0ABP6QH91</accession>
<sequence length="378" mass="39595">MDNLRSAIADARRIVVKAGSSSLTTPQGTIDGARIDALVDVLAERRKAGGEVVFVSSGAIAAGLGPLGLARRPRDLATQQAAASVGQGLLIARYASSFERHGLTVGQVLLTADDMMRRAHHNNAQRTLQALLKLGMLPIVNENDTVATDEIRFGDNDRLAALVAHLVRADALILLSDVDALYTGDPRLPGSRKIEDVRSEADLEGVTTGTAGSKVGTGGMVTKVEAARIATGAGVPVVLTSADSAAEAVAGGRVGTLFHAGTHRPSTRDLWLAHATTGQGKLILDEGAVQAVVGRRSSLLPAGVTGVRGDFAAGDPVDLCDPSGRTVARGLVNYDASEIPELLGRSTRWLAREHGPEYERELIHRDRLVLLTGEPSTD</sequence>
<dbReference type="InterPro" id="IPR001057">
    <property type="entry name" value="Glu/AcGlu_kinase"/>
</dbReference>
<dbReference type="InterPro" id="IPR019797">
    <property type="entry name" value="Glutamate_5-kinase_CS"/>
</dbReference>
<proteinExistence type="inferred from homology"/>
<dbReference type="RefSeq" id="WP_344834733.1">
    <property type="nucleotide sequence ID" value="NZ_BAAAUV010000019.1"/>
</dbReference>
<dbReference type="EC" id="2.7.2.11" evidence="8"/>
<evidence type="ECO:0000256" key="4">
    <source>
        <dbReference type="ARBA" id="ARBA00022679"/>
    </source>
</evidence>
<dbReference type="PANTHER" id="PTHR43654:SF1">
    <property type="entry name" value="ISOPENTENYL PHOSPHATE KINASE"/>
    <property type="match status" value="1"/>
</dbReference>
<protein>
    <recommendedName>
        <fullName evidence="8">Glutamate 5-kinase</fullName>
        <ecNumber evidence="8">2.7.2.11</ecNumber>
    </recommendedName>
    <alternativeName>
        <fullName evidence="8">Gamma-glutamyl kinase</fullName>
        <shortName evidence="8">GK</shortName>
    </alternativeName>
</protein>
<comment type="subcellular location">
    <subcellularLocation>
        <location evidence="8">Cytoplasm</location>
    </subcellularLocation>
</comment>
<dbReference type="PRINTS" id="PR00474">
    <property type="entry name" value="GLU5KINASE"/>
</dbReference>
<gene>
    <name evidence="8 10" type="primary">proB</name>
    <name evidence="10" type="ORF">GCM10010468_58720</name>
</gene>
<reference evidence="11" key="1">
    <citation type="journal article" date="2019" name="Int. J. Syst. Evol. Microbiol.">
        <title>The Global Catalogue of Microorganisms (GCM) 10K type strain sequencing project: providing services to taxonomists for standard genome sequencing and annotation.</title>
        <authorList>
            <consortium name="The Broad Institute Genomics Platform"/>
            <consortium name="The Broad Institute Genome Sequencing Center for Infectious Disease"/>
            <person name="Wu L."/>
            <person name="Ma J."/>
        </authorList>
    </citation>
    <scope>NUCLEOTIDE SEQUENCE [LARGE SCALE GENOMIC DNA]</scope>
    <source>
        <strain evidence="11">JCM 9377</strain>
    </source>
</reference>
<dbReference type="PROSITE" id="PS00902">
    <property type="entry name" value="GLUTAMATE_5_KINASE"/>
    <property type="match status" value="1"/>
</dbReference>
<organism evidence="10 11">
    <name type="scientific">Actinocorallia longicatena</name>
    <dbReference type="NCBI Taxonomy" id="111803"/>
    <lineage>
        <taxon>Bacteria</taxon>
        <taxon>Bacillati</taxon>
        <taxon>Actinomycetota</taxon>
        <taxon>Actinomycetes</taxon>
        <taxon>Streptosporangiales</taxon>
        <taxon>Thermomonosporaceae</taxon>
        <taxon>Actinocorallia</taxon>
    </lineage>
</organism>
<comment type="pathway">
    <text evidence="8">Amino-acid biosynthesis; L-proline biosynthesis; L-glutamate 5-semialdehyde from L-glutamate: step 1/2.</text>
</comment>
<dbReference type="SUPFAM" id="SSF88697">
    <property type="entry name" value="PUA domain-like"/>
    <property type="match status" value="1"/>
</dbReference>
<keyword evidence="7 8" id="KW-0067">ATP-binding</keyword>
<keyword evidence="2 8" id="KW-0028">Amino-acid biosynthesis</keyword>
<dbReference type="PANTHER" id="PTHR43654">
    <property type="entry name" value="GLUTAMATE 5-KINASE"/>
    <property type="match status" value="1"/>
</dbReference>
<dbReference type="Pfam" id="PF00696">
    <property type="entry name" value="AA_kinase"/>
    <property type="match status" value="1"/>
</dbReference>
<dbReference type="Gene3D" id="2.30.130.10">
    <property type="entry name" value="PUA domain"/>
    <property type="match status" value="1"/>
</dbReference>
<comment type="catalytic activity">
    <reaction evidence="8">
        <text>L-glutamate + ATP = L-glutamyl 5-phosphate + ADP</text>
        <dbReference type="Rhea" id="RHEA:14877"/>
        <dbReference type="ChEBI" id="CHEBI:29985"/>
        <dbReference type="ChEBI" id="CHEBI:30616"/>
        <dbReference type="ChEBI" id="CHEBI:58274"/>
        <dbReference type="ChEBI" id="CHEBI:456216"/>
        <dbReference type="EC" id="2.7.2.11"/>
    </reaction>
</comment>
<dbReference type="PIRSF" id="PIRSF000729">
    <property type="entry name" value="GK"/>
    <property type="match status" value="1"/>
</dbReference>
<evidence type="ECO:0000256" key="1">
    <source>
        <dbReference type="ARBA" id="ARBA00022490"/>
    </source>
</evidence>